<feature type="transmembrane region" description="Helical" evidence="1">
    <location>
        <begin position="21"/>
        <end position="39"/>
    </location>
</feature>
<keyword evidence="1" id="KW-1133">Transmembrane helix</keyword>
<name>A0A0E9XJS7_ANGAN</name>
<dbReference type="EMBL" id="GBXM01005673">
    <property type="protein sequence ID" value="JAI02905.1"/>
    <property type="molecule type" value="Transcribed_RNA"/>
</dbReference>
<reference evidence="2" key="2">
    <citation type="journal article" date="2015" name="Fish Shellfish Immunol.">
        <title>Early steps in the European eel (Anguilla anguilla)-Vibrio vulnificus interaction in the gills: Role of the RtxA13 toxin.</title>
        <authorList>
            <person name="Callol A."/>
            <person name="Pajuelo D."/>
            <person name="Ebbesson L."/>
            <person name="Teles M."/>
            <person name="MacKenzie S."/>
            <person name="Amaro C."/>
        </authorList>
    </citation>
    <scope>NUCLEOTIDE SEQUENCE</scope>
</reference>
<dbReference type="AlphaFoldDB" id="A0A0E9XJS7"/>
<evidence type="ECO:0000313" key="2">
    <source>
        <dbReference type="EMBL" id="JAI02905.1"/>
    </source>
</evidence>
<evidence type="ECO:0000256" key="1">
    <source>
        <dbReference type="SAM" id="Phobius"/>
    </source>
</evidence>
<protein>
    <submittedName>
        <fullName evidence="2">Uncharacterized protein</fullName>
    </submittedName>
</protein>
<keyword evidence="1" id="KW-0812">Transmembrane</keyword>
<proteinExistence type="predicted"/>
<organism evidence="2">
    <name type="scientific">Anguilla anguilla</name>
    <name type="common">European freshwater eel</name>
    <name type="synonym">Muraena anguilla</name>
    <dbReference type="NCBI Taxonomy" id="7936"/>
    <lineage>
        <taxon>Eukaryota</taxon>
        <taxon>Metazoa</taxon>
        <taxon>Chordata</taxon>
        <taxon>Craniata</taxon>
        <taxon>Vertebrata</taxon>
        <taxon>Euteleostomi</taxon>
        <taxon>Actinopterygii</taxon>
        <taxon>Neopterygii</taxon>
        <taxon>Teleostei</taxon>
        <taxon>Anguilliformes</taxon>
        <taxon>Anguillidae</taxon>
        <taxon>Anguilla</taxon>
    </lineage>
</organism>
<accession>A0A0E9XJS7</accession>
<sequence length="46" mass="5420">MLDQCDNPKQMKTKLHNNISVNGYIMYWQGSLFSSFFFLNNKFIGV</sequence>
<keyword evidence="1" id="KW-0472">Membrane</keyword>
<reference evidence="2" key="1">
    <citation type="submission" date="2014-11" db="EMBL/GenBank/DDBJ databases">
        <authorList>
            <person name="Amaro Gonzalez C."/>
        </authorList>
    </citation>
    <scope>NUCLEOTIDE SEQUENCE</scope>
</reference>